<dbReference type="Gene3D" id="3.40.50.2000">
    <property type="entry name" value="Glycogen Phosphorylase B"/>
    <property type="match status" value="1"/>
</dbReference>
<sequence>LALLLAATILGVRLFTVLPSSSRQPRRRRSPDDKCPTALFLGSGGHTTELLLLLRSLDPQRYVSRSYYISSGDDFSRAKAIAFEQEWAGEKASAYTIVALPRARAVHQSWLSTPLSTILCFVACARRLVLPHLSRSRDPSIPAPPELILMNGPGTCVPLVAAVYVNRILSLPSPRLIYVESFARVKSLSLTARILRPFVDDFVVQW</sequence>
<name>A0A316UNY4_9BASI</name>
<proteinExistence type="inferred from homology"/>
<dbReference type="Proteomes" id="UP000245884">
    <property type="component" value="Unassembled WGS sequence"/>
</dbReference>
<evidence type="ECO:0000256" key="8">
    <source>
        <dbReference type="ARBA" id="ARBA00022989"/>
    </source>
</evidence>
<dbReference type="PANTHER" id="PTHR12154">
    <property type="entry name" value="GLYCOSYL TRANSFERASE-RELATED"/>
    <property type="match status" value="1"/>
</dbReference>
<dbReference type="GO" id="GO:0031965">
    <property type="term" value="C:nuclear membrane"/>
    <property type="evidence" value="ECO:0007669"/>
    <property type="project" value="UniProtKB-SubCell"/>
</dbReference>
<dbReference type="OrthoDB" id="17098at2759"/>
<evidence type="ECO:0000256" key="5">
    <source>
        <dbReference type="ARBA" id="ARBA00017467"/>
    </source>
</evidence>
<comment type="function">
    <text evidence="11">Involved in protein N-glycosylation. Essential for the second step of the dolichol-linked oligosaccharide pathway. Anchors the catalytic subunit ALG13 to the ER.</text>
</comment>
<keyword evidence="6" id="KW-0812">Transmembrane</keyword>
<keyword evidence="14" id="KW-1185">Reference proteome</keyword>
<dbReference type="STRING" id="1569628.A0A316UNY4"/>
<feature type="non-terminal residue" evidence="13">
    <location>
        <position position="206"/>
    </location>
</feature>
<dbReference type="GO" id="GO:0004577">
    <property type="term" value="F:N-acetylglucosaminyldiphosphodolichol N-acetylglucosaminyltransferase activity"/>
    <property type="evidence" value="ECO:0007669"/>
    <property type="project" value="TreeGrafter"/>
</dbReference>
<feature type="non-terminal residue" evidence="13">
    <location>
        <position position="1"/>
    </location>
</feature>
<evidence type="ECO:0000256" key="1">
    <source>
        <dbReference type="ARBA" id="ARBA00004389"/>
    </source>
</evidence>
<keyword evidence="8" id="KW-1133">Transmembrane helix</keyword>
<evidence type="ECO:0000256" key="2">
    <source>
        <dbReference type="ARBA" id="ARBA00004590"/>
    </source>
</evidence>
<dbReference type="GO" id="GO:0006488">
    <property type="term" value="P:dolichol-linked oligosaccharide biosynthetic process"/>
    <property type="evidence" value="ECO:0007669"/>
    <property type="project" value="InterPro"/>
</dbReference>
<feature type="chain" id="PRO_5016467191" description="UDP-N-acetylglucosamine transferase subunit ALG14" evidence="12">
    <location>
        <begin position="20"/>
        <end position="206"/>
    </location>
</feature>
<keyword evidence="9" id="KW-0472">Membrane</keyword>
<reference evidence="13 14" key="1">
    <citation type="journal article" date="2018" name="Mol. Biol. Evol.">
        <title>Broad Genomic Sampling Reveals a Smut Pathogenic Ancestry of the Fungal Clade Ustilaginomycotina.</title>
        <authorList>
            <person name="Kijpornyongpan T."/>
            <person name="Mondo S.J."/>
            <person name="Barry K."/>
            <person name="Sandor L."/>
            <person name="Lee J."/>
            <person name="Lipzen A."/>
            <person name="Pangilinan J."/>
            <person name="LaButti K."/>
            <person name="Hainaut M."/>
            <person name="Henrissat B."/>
            <person name="Grigoriev I.V."/>
            <person name="Spatafora J.W."/>
            <person name="Aime M.C."/>
        </authorList>
    </citation>
    <scope>NUCLEOTIDE SEQUENCE [LARGE SCALE GENOMIC DNA]</scope>
    <source>
        <strain evidence="13 14">MCA 5214</strain>
    </source>
</reference>
<evidence type="ECO:0000256" key="11">
    <source>
        <dbReference type="RuleBase" id="RU362127"/>
    </source>
</evidence>
<evidence type="ECO:0000256" key="7">
    <source>
        <dbReference type="ARBA" id="ARBA00022824"/>
    </source>
</evidence>
<dbReference type="AlphaFoldDB" id="A0A316UNY4"/>
<dbReference type="EMBL" id="KZ819669">
    <property type="protein sequence ID" value="PWN26996.1"/>
    <property type="molecule type" value="Genomic_DNA"/>
</dbReference>
<comment type="subcellular location">
    <subcellularLocation>
        <location evidence="1 11">Endoplasmic reticulum membrane</location>
        <topology evidence="1 11">Single-pass membrane protein</topology>
    </subcellularLocation>
    <subcellularLocation>
        <location evidence="2">Nucleus membrane</location>
        <topology evidence="2">Single-pass membrane protein</topology>
    </subcellularLocation>
</comment>
<dbReference type="Pfam" id="PF08660">
    <property type="entry name" value="Alg14"/>
    <property type="match status" value="1"/>
</dbReference>
<evidence type="ECO:0000313" key="13">
    <source>
        <dbReference type="EMBL" id="PWN26996.1"/>
    </source>
</evidence>
<evidence type="ECO:0000256" key="9">
    <source>
        <dbReference type="ARBA" id="ARBA00023136"/>
    </source>
</evidence>
<keyword evidence="12" id="KW-0732">Signal</keyword>
<keyword evidence="7 11" id="KW-0256">Endoplasmic reticulum</keyword>
<dbReference type="PANTHER" id="PTHR12154:SF4">
    <property type="entry name" value="UDP-N-ACETYLGLUCOSAMINE TRANSFERASE SUBUNIT ALG14 HOMOLOG"/>
    <property type="match status" value="1"/>
</dbReference>
<gene>
    <name evidence="11" type="primary">ALG14</name>
    <name evidence="13" type="ORF">BDZ90DRAFT_213128</name>
</gene>
<evidence type="ECO:0000256" key="3">
    <source>
        <dbReference type="ARBA" id="ARBA00009731"/>
    </source>
</evidence>
<feature type="signal peptide" evidence="12">
    <location>
        <begin position="1"/>
        <end position="19"/>
    </location>
</feature>
<comment type="similarity">
    <text evidence="3 11">Belongs to the ALG14 family.</text>
</comment>
<comment type="subunit">
    <text evidence="4 11">Heterodimer with ALG13 to form a functional enzyme.</text>
</comment>
<dbReference type="InterPro" id="IPR013969">
    <property type="entry name" value="Oligosacch_biosynth_Alg14"/>
</dbReference>
<evidence type="ECO:0000256" key="12">
    <source>
        <dbReference type="SAM" id="SignalP"/>
    </source>
</evidence>
<evidence type="ECO:0000256" key="4">
    <source>
        <dbReference type="ARBA" id="ARBA00011335"/>
    </source>
</evidence>
<evidence type="ECO:0000256" key="10">
    <source>
        <dbReference type="ARBA" id="ARBA00032062"/>
    </source>
</evidence>
<protein>
    <recommendedName>
        <fullName evidence="5 11">UDP-N-acetylglucosamine transferase subunit ALG14</fullName>
    </recommendedName>
    <alternativeName>
        <fullName evidence="10 11">Asparagine-linked glycosylation protein 14</fullName>
    </alternativeName>
</protein>
<evidence type="ECO:0000313" key="14">
    <source>
        <dbReference type="Proteomes" id="UP000245884"/>
    </source>
</evidence>
<accession>A0A316UNY4</accession>
<dbReference type="GO" id="GO:0043541">
    <property type="term" value="C:UDP-N-acetylglucosamine transferase complex"/>
    <property type="evidence" value="ECO:0007669"/>
    <property type="project" value="TreeGrafter"/>
</dbReference>
<organism evidence="13 14">
    <name type="scientific">Jaminaea rosea</name>
    <dbReference type="NCBI Taxonomy" id="1569628"/>
    <lineage>
        <taxon>Eukaryota</taxon>
        <taxon>Fungi</taxon>
        <taxon>Dikarya</taxon>
        <taxon>Basidiomycota</taxon>
        <taxon>Ustilaginomycotina</taxon>
        <taxon>Exobasidiomycetes</taxon>
        <taxon>Microstromatales</taxon>
        <taxon>Microstromatales incertae sedis</taxon>
        <taxon>Jaminaea</taxon>
    </lineage>
</organism>
<evidence type="ECO:0000256" key="6">
    <source>
        <dbReference type="ARBA" id="ARBA00022692"/>
    </source>
</evidence>